<dbReference type="RefSeq" id="WP_258854534.1">
    <property type="nucleotide sequence ID" value="NZ_JANUGV010000001.1"/>
</dbReference>
<sequence>MAMANDTVATRQHQLKVSRVFPASREQVFAAWSSAEHVKHWFCPQGFTVPHATVEFHPGGAFDVCMRAPDGQEHWTRGHFLEVVPPARLVIDMTVPGADGEPLFSAHTTVVFTSGCGGTHMEVEQAYTLFHPLAEQMVKGAQMGWEQTLDRLGRALEYTQQPAAHSVVHGSFRIERHFDVPRERVWSAFTDQEAKARWFGGGNGQTILARTADIRPGGREHVQGRWGSGTVSTFDAVYFDVVPNERLVYSYEMHLDQRKISVSLATLELKQDGAGTLVVMSEHGAFLDGYDDAGSRERGTNLLLDAVGQYLKG</sequence>
<dbReference type="SUPFAM" id="SSF55961">
    <property type="entry name" value="Bet v1-like"/>
    <property type="match status" value="2"/>
</dbReference>
<keyword evidence="4" id="KW-1185">Reference proteome</keyword>
<reference evidence="3 4" key="1">
    <citation type="submission" date="2022-08" db="EMBL/GenBank/DDBJ databases">
        <title>Reclassification of Massilia species as members of the genera Telluria, Duganella, Pseudoduganella, Mokoshia gen. nov. and Zemynaea gen. nov. using orthogonal and non-orthogonal genome-based approaches.</title>
        <authorList>
            <person name="Bowman J.P."/>
        </authorList>
    </citation>
    <scope>NUCLEOTIDE SEQUENCE [LARGE SCALE GENOMIC DNA]</scope>
    <source>
        <strain evidence="3 4">JCM 31607</strain>
    </source>
</reference>
<name>A0ABT2BDX2_9BURK</name>
<comment type="similarity">
    <text evidence="1">Belongs to the AHA1 family.</text>
</comment>
<dbReference type="InterPro" id="IPR013538">
    <property type="entry name" value="ASHA1/2-like_C"/>
</dbReference>
<evidence type="ECO:0000313" key="4">
    <source>
        <dbReference type="Proteomes" id="UP001205861"/>
    </source>
</evidence>
<dbReference type="Pfam" id="PF08327">
    <property type="entry name" value="AHSA1"/>
    <property type="match status" value="2"/>
</dbReference>
<dbReference type="Gene3D" id="3.30.530.20">
    <property type="match status" value="2"/>
</dbReference>
<proteinExistence type="inferred from homology"/>
<gene>
    <name evidence="3" type="ORF">NX773_00955</name>
</gene>
<dbReference type="InterPro" id="IPR023393">
    <property type="entry name" value="START-like_dom_sf"/>
</dbReference>
<dbReference type="CDD" id="cd07814">
    <property type="entry name" value="SRPBCC_CalC_Aha1-like"/>
    <property type="match status" value="1"/>
</dbReference>
<protein>
    <submittedName>
        <fullName evidence="3">SRPBCC family protein</fullName>
    </submittedName>
</protein>
<dbReference type="Proteomes" id="UP001205861">
    <property type="component" value="Unassembled WGS sequence"/>
</dbReference>
<organism evidence="3 4">
    <name type="scientific">Massilia solisilvae</name>
    <dbReference type="NCBI Taxonomy" id="1811225"/>
    <lineage>
        <taxon>Bacteria</taxon>
        <taxon>Pseudomonadati</taxon>
        <taxon>Pseudomonadota</taxon>
        <taxon>Betaproteobacteria</taxon>
        <taxon>Burkholderiales</taxon>
        <taxon>Oxalobacteraceae</taxon>
        <taxon>Telluria group</taxon>
        <taxon>Massilia</taxon>
    </lineage>
</organism>
<evidence type="ECO:0000256" key="1">
    <source>
        <dbReference type="ARBA" id="ARBA00006817"/>
    </source>
</evidence>
<feature type="domain" description="Activator of Hsp90 ATPase homologue 1/2-like C-terminal" evidence="2">
    <location>
        <begin position="179"/>
        <end position="311"/>
    </location>
</feature>
<feature type="domain" description="Activator of Hsp90 ATPase homologue 1/2-like C-terminal" evidence="2">
    <location>
        <begin position="23"/>
        <end position="157"/>
    </location>
</feature>
<accession>A0ABT2BDX2</accession>
<comment type="caution">
    <text evidence="3">The sequence shown here is derived from an EMBL/GenBank/DDBJ whole genome shotgun (WGS) entry which is preliminary data.</text>
</comment>
<dbReference type="CDD" id="cd08900">
    <property type="entry name" value="SRPBCC_CalC_Aha1-like_7"/>
    <property type="match status" value="1"/>
</dbReference>
<evidence type="ECO:0000259" key="2">
    <source>
        <dbReference type="Pfam" id="PF08327"/>
    </source>
</evidence>
<evidence type="ECO:0000313" key="3">
    <source>
        <dbReference type="EMBL" id="MCS0606732.1"/>
    </source>
</evidence>
<dbReference type="EMBL" id="JANUGV010000001">
    <property type="protein sequence ID" value="MCS0606732.1"/>
    <property type="molecule type" value="Genomic_DNA"/>
</dbReference>